<protein>
    <submittedName>
        <fullName evidence="1">Uncharacterized protein</fullName>
    </submittedName>
</protein>
<dbReference type="PATRIC" id="fig|592678.3.peg.138"/>
<proteinExistence type="predicted"/>
<dbReference type="RefSeq" id="WP_034266876.1">
    <property type="nucleotide sequence ID" value="NZ_KI632509.1"/>
</dbReference>
<comment type="caution">
    <text evidence="1">The sequence shown here is derived from an EMBL/GenBank/DDBJ whole genome shotgun (WGS) entry which is preliminary data.</text>
</comment>
<evidence type="ECO:0000313" key="1">
    <source>
        <dbReference type="EMBL" id="ETA66379.1"/>
    </source>
</evidence>
<keyword evidence="2" id="KW-1185">Reference proteome</keyword>
<sequence length="61" mass="6773">MKHDPTTRDPAAEALANLLLSAYERHDALIERIGHLIGQHRADGFVPVEELRTALDGGEQR</sequence>
<dbReference type="HOGENOM" id="CLU_2912238_0_0_11"/>
<dbReference type="EMBL" id="AZAK01000001">
    <property type="protein sequence ID" value="ETA66379.1"/>
    <property type="molecule type" value="Genomic_DNA"/>
</dbReference>
<organism evidence="1 2">
    <name type="scientific">Haloechinothrix halophila YIM 93223</name>
    <dbReference type="NCBI Taxonomy" id="592678"/>
    <lineage>
        <taxon>Bacteria</taxon>
        <taxon>Bacillati</taxon>
        <taxon>Actinomycetota</taxon>
        <taxon>Actinomycetes</taxon>
        <taxon>Pseudonocardiales</taxon>
        <taxon>Pseudonocardiaceae</taxon>
        <taxon>Haloechinothrix</taxon>
    </lineage>
</organism>
<accession>W9DLW8</accession>
<evidence type="ECO:0000313" key="2">
    <source>
        <dbReference type="Proteomes" id="UP000054357"/>
    </source>
</evidence>
<reference evidence="1 2" key="1">
    <citation type="submission" date="2013-08" db="EMBL/GenBank/DDBJ databases">
        <authorList>
            <consortium name="DOE Joint Genome Institute"/>
            <person name="Klenk H.-P."/>
            <person name="Huntemann M."/>
            <person name="Han J."/>
            <person name="Chen A."/>
            <person name="Kyrpides N."/>
            <person name="Mavromatis K."/>
            <person name="Markowitz V."/>
            <person name="Palaniappan K."/>
            <person name="Ivanova N."/>
            <person name="Schaumberg A."/>
            <person name="Pati A."/>
            <person name="Liolios K."/>
            <person name="Nordberg H.P."/>
            <person name="Cantor M.N."/>
            <person name="Hua S.X."/>
            <person name="Woyke T."/>
        </authorList>
    </citation>
    <scope>NUCLEOTIDE SEQUENCE [LARGE SCALE GENOMIC DNA]</scope>
    <source>
        <strain evidence="1 2">YIM 93223</strain>
    </source>
</reference>
<dbReference type="AlphaFoldDB" id="W9DLW8"/>
<name>W9DLW8_9PSEU</name>
<dbReference type="Proteomes" id="UP000054357">
    <property type="component" value="Unassembled WGS sequence"/>
</dbReference>
<gene>
    <name evidence="1" type="ORF">AmyhaDRAFT_0133</name>
</gene>